<dbReference type="AlphaFoldDB" id="A0A1F5WZH7"/>
<dbReference type="Pfam" id="PF22148">
    <property type="entry name" value="Fervidolysin_NPro-like"/>
    <property type="match status" value="1"/>
</dbReference>
<dbReference type="Proteomes" id="UP000178114">
    <property type="component" value="Unassembled WGS sequence"/>
</dbReference>
<protein>
    <recommendedName>
        <fullName evidence="1">Fervidolysin-like N-terminal prodomain domain-containing protein</fullName>
    </recommendedName>
</protein>
<dbReference type="STRING" id="1798351.A2930_03260"/>
<gene>
    <name evidence="2" type="ORF">A2930_03260</name>
</gene>
<evidence type="ECO:0000259" key="1">
    <source>
        <dbReference type="Pfam" id="PF22148"/>
    </source>
</evidence>
<sequence length="76" mass="8616">MQYTEGQIVVLFKDKVTEAQAMQLVTSLGLSTADKRNWRGLLVIKVPKGEELQWVGEFKKQAIVKIAELSHIYQLA</sequence>
<evidence type="ECO:0000313" key="2">
    <source>
        <dbReference type="EMBL" id="OGF81048.1"/>
    </source>
</evidence>
<feature type="domain" description="Fervidolysin-like N-terminal prodomain" evidence="1">
    <location>
        <begin position="2"/>
        <end position="69"/>
    </location>
</feature>
<evidence type="ECO:0000313" key="3">
    <source>
        <dbReference type="Proteomes" id="UP000178114"/>
    </source>
</evidence>
<dbReference type="EMBL" id="MFID01000019">
    <property type="protein sequence ID" value="OGF81048.1"/>
    <property type="molecule type" value="Genomic_DNA"/>
</dbReference>
<comment type="caution">
    <text evidence="2">The sequence shown here is derived from an EMBL/GenBank/DDBJ whole genome shotgun (WGS) entry which is preliminary data.</text>
</comment>
<name>A0A1F5WZH7_9BACT</name>
<dbReference type="InterPro" id="IPR054399">
    <property type="entry name" value="Fervidolysin-like_N_prodom"/>
</dbReference>
<proteinExistence type="predicted"/>
<reference evidence="2 3" key="1">
    <citation type="journal article" date="2016" name="Nat. Commun.">
        <title>Thousands of microbial genomes shed light on interconnected biogeochemical processes in an aquifer system.</title>
        <authorList>
            <person name="Anantharaman K."/>
            <person name="Brown C.T."/>
            <person name="Hug L.A."/>
            <person name="Sharon I."/>
            <person name="Castelle C.J."/>
            <person name="Probst A.J."/>
            <person name="Thomas B.C."/>
            <person name="Singh A."/>
            <person name="Wilkins M.J."/>
            <person name="Karaoz U."/>
            <person name="Brodie E.L."/>
            <person name="Williams K.H."/>
            <person name="Hubbard S.S."/>
            <person name="Banfield J.F."/>
        </authorList>
    </citation>
    <scope>NUCLEOTIDE SEQUENCE [LARGE SCALE GENOMIC DNA]</scope>
</reference>
<organism evidence="2 3">
    <name type="scientific">Candidatus Giovannonibacteria bacterium RIFCSPLOWO2_01_FULL_45_34</name>
    <dbReference type="NCBI Taxonomy" id="1798351"/>
    <lineage>
        <taxon>Bacteria</taxon>
        <taxon>Candidatus Giovannoniibacteriota</taxon>
    </lineage>
</organism>
<accession>A0A1F5WZH7</accession>